<keyword evidence="3" id="KW-1185">Reference proteome</keyword>
<accession>A0ABV8MUN3</accession>
<dbReference type="Pfam" id="PF07963">
    <property type="entry name" value="N_methyl"/>
    <property type="match status" value="1"/>
</dbReference>
<proteinExistence type="predicted"/>
<organism evidence="2 3">
    <name type="scientific">Chitinimonas lacunae</name>
    <dbReference type="NCBI Taxonomy" id="1963018"/>
    <lineage>
        <taxon>Bacteria</taxon>
        <taxon>Pseudomonadati</taxon>
        <taxon>Pseudomonadota</taxon>
        <taxon>Betaproteobacteria</taxon>
        <taxon>Neisseriales</taxon>
        <taxon>Chitinibacteraceae</taxon>
        <taxon>Chitinimonas</taxon>
    </lineage>
</organism>
<keyword evidence="1" id="KW-0812">Transmembrane</keyword>
<dbReference type="InterPro" id="IPR045584">
    <property type="entry name" value="Pilin-like"/>
</dbReference>
<evidence type="ECO:0000313" key="2">
    <source>
        <dbReference type="EMBL" id="MFC4161749.1"/>
    </source>
</evidence>
<dbReference type="EMBL" id="JBHSBU010000002">
    <property type="protein sequence ID" value="MFC4161749.1"/>
    <property type="molecule type" value="Genomic_DNA"/>
</dbReference>
<dbReference type="PROSITE" id="PS00409">
    <property type="entry name" value="PROKAR_NTER_METHYL"/>
    <property type="match status" value="1"/>
</dbReference>
<evidence type="ECO:0000256" key="1">
    <source>
        <dbReference type="SAM" id="Phobius"/>
    </source>
</evidence>
<evidence type="ECO:0000313" key="3">
    <source>
        <dbReference type="Proteomes" id="UP001595791"/>
    </source>
</evidence>
<feature type="transmembrane region" description="Helical" evidence="1">
    <location>
        <begin position="6"/>
        <end position="27"/>
    </location>
</feature>
<reference evidence="3" key="1">
    <citation type="journal article" date="2019" name="Int. J. Syst. Evol. Microbiol.">
        <title>The Global Catalogue of Microorganisms (GCM) 10K type strain sequencing project: providing services to taxonomists for standard genome sequencing and annotation.</title>
        <authorList>
            <consortium name="The Broad Institute Genomics Platform"/>
            <consortium name="The Broad Institute Genome Sequencing Center for Infectious Disease"/>
            <person name="Wu L."/>
            <person name="Ma J."/>
        </authorList>
    </citation>
    <scope>NUCLEOTIDE SEQUENCE [LARGE SCALE GENOMIC DNA]</scope>
    <source>
        <strain evidence="3">LMG 29894</strain>
    </source>
</reference>
<sequence length="145" mass="14342">MNRQTGFTLIELIAVILILGILAAVAAPKLIDLGSDARSGVVRGLEGSMRAANTMLYAKAAAGSALGATGSVTINGTAVSLVYGYASSGTELAKVMDLTPAADFTVAAGSIQHAKGTTPASCQVAYTAAASAGAQPTYTTTVTGC</sequence>
<comment type="caution">
    <text evidence="2">The sequence shown here is derived from an EMBL/GenBank/DDBJ whole genome shotgun (WGS) entry which is preliminary data.</text>
</comment>
<dbReference type="RefSeq" id="WP_378168224.1">
    <property type="nucleotide sequence ID" value="NZ_JBHSBU010000002.1"/>
</dbReference>
<keyword evidence="1" id="KW-1133">Transmembrane helix</keyword>
<name>A0ABV8MUN3_9NEIS</name>
<dbReference type="Gene3D" id="3.30.700.10">
    <property type="entry name" value="Glycoprotein, Type 4 Pilin"/>
    <property type="match status" value="1"/>
</dbReference>
<dbReference type="InterPro" id="IPR012902">
    <property type="entry name" value="N_methyl_site"/>
</dbReference>
<dbReference type="SUPFAM" id="SSF54523">
    <property type="entry name" value="Pili subunits"/>
    <property type="match status" value="1"/>
</dbReference>
<protein>
    <submittedName>
        <fullName evidence="2">Type II secretion system protein</fullName>
    </submittedName>
</protein>
<dbReference type="NCBIfam" id="TIGR02532">
    <property type="entry name" value="IV_pilin_GFxxxE"/>
    <property type="match status" value="1"/>
</dbReference>
<gene>
    <name evidence="2" type="ORF">ACFOW7_20645</name>
</gene>
<keyword evidence="1" id="KW-0472">Membrane</keyword>
<dbReference type="Proteomes" id="UP001595791">
    <property type="component" value="Unassembled WGS sequence"/>
</dbReference>